<reference evidence="2" key="3">
    <citation type="journal article" date="2003" name="Appl. Microbiol. Biotechnol.">
        <title>Phthalate catabolic gene cluster is linked to the angular dioxygenase gene in Terrabacter sp. strain DBF63.</title>
        <authorList>
            <person name="Habe H."/>
            <person name="Miyakoshi M."/>
            <person name="Chung J."/>
            <person name="Kasuga K."/>
            <person name="Yoshida T."/>
            <person name="Nojiri H."/>
            <person name="Omori T."/>
        </authorList>
    </citation>
    <scope>NUCLEOTIDE SEQUENCE</scope>
    <source>
        <strain evidence="2">DBF63</strain>
        <plasmid evidence="2">pDBF1</plasmid>
    </source>
</reference>
<reference evidence="2" key="7">
    <citation type="journal article" date="2005" name="Microbiology (Mosc.)">
        <title>The fluorene catabolic linear plasmid in Terrabacter sp. strain DBF63 carries the beta-ketoadipate pathway genes, pcaRHGBDCFIJ, also found in proteobacteria.</title>
        <authorList>
            <person name="Habe H."/>
            <person name="Chung J.-S."/>
            <person name="Ishida A."/>
            <person name="Kasuga K."/>
            <person name="Ide K."/>
            <person name="Takemura T."/>
            <person name="Nojiri H."/>
            <person name="Yamane H."/>
            <person name="Omori T."/>
        </authorList>
    </citation>
    <scope>NUCLEOTIDE SEQUENCE</scope>
    <source>
        <strain evidence="2">DBF63</strain>
        <plasmid evidence="2">pDBF1</plasmid>
    </source>
</reference>
<reference evidence="2" key="5">
    <citation type="journal article" date="2004" name="J. Bacteriol.">
        <title>Characterization of the upper pathway genes for fluorene metabolism in Terrabacter sp. strain DBF63.</title>
        <authorList>
            <person name="Habe H."/>
            <person name="Chung J."/>
            <person name="Kato H."/>
            <person name="Ayabe Y."/>
            <person name="Kasuga K."/>
            <person name="Yoshida T."/>
            <person name="Nojiri H."/>
            <person name="Yamane H."/>
            <person name="Omori T."/>
        </authorList>
    </citation>
    <scope>NUCLEOTIDE SEQUENCE</scope>
    <source>
        <strain evidence="2">DBF63</strain>
        <plasmid evidence="2">pDBF1</plasmid>
    </source>
</reference>
<reference evidence="2" key="1">
    <citation type="journal article" date="1997" name="J. Ferment. Bioeng.">
        <title>Cloning and characterization of genes involved in the degradation of dibenzofuran by Terrabacter sp. strain DBF63.</title>
        <authorList>
            <person name="Kasuga K."/>
            <person name="Nojiri H."/>
            <person name="Yamane H."/>
            <person name="Kodama T."/>
            <person name="Omori T."/>
        </authorList>
    </citation>
    <scope>NUCLEOTIDE SEQUENCE</scope>
    <source>
        <strain evidence="2">DBF63</strain>
        <plasmid evidence="2">pDBF1</plasmid>
    </source>
</reference>
<geneLocation type="plasmid" evidence="2">
    <name>pDBF1</name>
</geneLocation>
<evidence type="ECO:0000256" key="1">
    <source>
        <dbReference type="SAM" id="MobiDB-lite"/>
    </source>
</evidence>
<evidence type="ECO:0000313" key="2">
    <source>
        <dbReference type="EMBL" id="BAE45058.1"/>
    </source>
</evidence>
<keyword evidence="2" id="KW-0614">Plasmid</keyword>
<sequence>MAHTTSPHRRGGRPPRGVDRRQWNPRVSPAMSTALANRAARSGVQAATYREILISLAHSFSSDRMDQIAVPLTMAPSTGDDLVRLVRQISPSDFALPEKGLSVRLPIKLDEPLAVEIEGIAESLGVDVSKYLRAIFRIAIGQDAEVIGTQDKLDFTAQDAQEEVRLAS</sequence>
<protein>
    <submittedName>
        <fullName evidence="2">Uncharacterized protein</fullName>
    </submittedName>
</protein>
<reference evidence="2" key="4">
    <citation type="journal article" date="2004" name="FEMS Microbiol. Lett.">
        <title>Genetic characterization of the dibenzofuran-degrading Actinobacteria carrying the dbfA1A2 gene homologues isolated from activated sludge.</title>
        <authorList>
            <person name="Noumura T."/>
            <person name="Habe H."/>
            <person name="Widada J."/>
            <person name="Chung J.S."/>
            <person name="Yoshida T."/>
            <person name="Nojiri H."/>
            <person name="Omori T."/>
        </authorList>
    </citation>
    <scope>NUCLEOTIDE SEQUENCE</scope>
    <source>
        <strain evidence="2">DBF63</strain>
        <plasmid evidence="2">pDBF1</plasmid>
    </source>
</reference>
<feature type="region of interest" description="Disordered" evidence="1">
    <location>
        <begin position="1"/>
        <end position="25"/>
    </location>
</feature>
<organism evidence="2">
    <name type="scientific">Terrabacter sp. (strain DBF63)</name>
    <dbReference type="NCBI Taxonomy" id="150395"/>
    <lineage>
        <taxon>Bacteria</taxon>
        <taxon>Bacillati</taxon>
        <taxon>Actinomycetota</taxon>
        <taxon>Actinomycetes</taxon>
        <taxon>Micrococcales</taxon>
        <taxon>Intrasporangiaceae</taxon>
        <taxon>Terrabacter</taxon>
    </lineage>
</organism>
<name>Q3MNS4_TERSD</name>
<dbReference type="EMBL" id="AP008980">
    <property type="protein sequence ID" value="BAE45058.1"/>
    <property type="molecule type" value="Genomic_DNA"/>
</dbReference>
<accession>Q3MNS4</accession>
<dbReference type="AlphaFoldDB" id="Q3MNS4"/>
<proteinExistence type="predicted"/>
<reference evidence="2" key="6">
    <citation type="journal article" date="2005" name="Appl. Microbiol. Biotechnol.">
        <title>Characterization of [3Fe-4S] ferredoxin DbfA3, which functions in the angular dioxygenase system of Terrabacter sp. strain DBF63.</title>
        <authorList>
            <person name="Takagi T."/>
            <person name="Habe H."/>
            <person name="Yoshida T."/>
            <person name="Yamane H."/>
            <person name="Omori T."/>
            <person name="Nojiri H."/>
        </authorList>
    </citation>
    <scope>NUCLEOTIDE SEQUENCE</scope>
    <source>
        <strain evidence="2">DBF63</strain>
        <plasmid evidence="2">pDBF1</plasmid>
    </source>
</reference>
<reference evidence="2" key="2">
    <citation type="journal article" date="2001" name="Biochem. Biophys. Res. Commun.">
        <title>Isolation and characterization of the genes encoding a novel oxygenase component of angular dioxygenase from the gram-positive dibenzofuran-degrader Terrabacter sp. strain DBF63.</title>
        <authorList>
            <person name="Kasuga K."/>
            <person name="Habe H."/>
            <person name="Chung J."/>
            <person name="Yoshida T."/>
            <person name="Nojiri H."/>
            <person name="Yamane H."/>
            <person name="Omori T."/>
        </authorList>
    </citation>
    <scope>NUCLEOTIDE SEQUENCE</scope>
    <source>
        <strain evidence="2">DBF63</strain>
        <plasmid evidence="2">pDBF1</plasmid>
    </source>
</reference>
<feature type="compositionally biased region" description="Basic residues" evidence="1">
    <location>
        <begin position="1"/>
        <end position="13"/>
    </location>
</feature>